<evidence type="ECO:0000259" key="3">
    <source>
        <dbReference type="PROSITE" id="PS50110"/>
    </source>
</evidence>
<dbReference type="CDD" id="cd00156">
    <property type="entry name" value="REC"/>
    <property type="match status" value="1"/>
</dbReference>
<dbReference type="OrthoDB" id="9812358at2"/>
<keyword evidence="7" id="KW-1185">Reference proteome</keyword>
<keyword evidence="2" id="KW-0597">Phosphoprotein</keyword>
<dbReference type="InterPro" id="IPR035919">
    <property type="entry name" value="EAL_sf"/>
</dbReference>
<comment type="cofactor">
    <cofactor evidence="1">
        <name>Mg(2+)</name>
        <dbReference type="ChEBI" id="CHEBI:18420"/>
    </cofactor>
</comment>
<dbReference type="InterPro" id="IPR001789">
    <property type="entry name" value="Sig_transdc_resp-reg_receiver"/>
</dbReference>
<dbReference type="Pfam" id="PF00072">
    <property type="entry name" value="Response_reg"/>
    <property type="match status" value="1"/>
</dbReference>
<dbReference type="AlphaFoldDB" id="M7CLI7"/>
<evidence type="ECO:0000256" key="2">
    <source>
        <dbReference type="PROSITE-ProRule" id="PRU00169"/>
    </source>
</evidence>
<dbReference type="SMART" id="SM00267">
    <property type="entry name" value="GGDEF"/>
    <property type="match status" value="1"/>
</dbReference>
<dbReference type="PROSITE" id="PS50110">
    <property type="entry name" value="RESPONSE_REGULATORY"/>
    <property type="match status" value="1"/>
</dbReference>
<evidence type="ECO:0000313" key="6">
    <source>
        <dbReference type="EMBL" id="EMP54074.1"/>
    </source>
</evidence>
<dbReference type="Gene3D" id="3.20.20.450">
    <property type="entry name" value="EAL domain"/>
    <property type="match status" value="1"/>
</dbReference>
<organism evidence="6 7">
    <name type="scientific">Marinobacter santoriniensis NKSG1</name>
    <dbReference type="NCBI Taxonomy" id="1288826"/>
    <lineage>
        <taxon>Bacteria</taxon>
        <taxon>Pseudomonadati</taxon>
        <taxon>Pseudomonadota</taxon>
        <taxon>Gammaproteobacteria</taxon>
        <taxon>Pseudomonadales</taxon>
        <taxon>Marinobacteraceae</taxon>
        <taxon>Marinobacter</taxon>
    </lineage>
</organism>
<evidence type="ECO:0000313" key="7">
    <source>
        <dbReference type="Proteomes" id="UP000011960"/>
    </source>
</evidence>
<dbReference type="eggNOG" id="COG5001">
    <property type="taxonomic scope" value="Bacteria"/>
</dbReference>
<dbReference type="InterPro" id="IPR029787">
    <property type="entry name" value="Nucleotide_cyclase"/>
</dbReference>
<dbReference type="SMART" id="SM00448">
    <property type="entry name" value="REC"/>
    <property type="match status" value="1"/>
</dbReference>
<evidence type="ECO:0000256" key="1">
    <source>
        <dbReference type="ARBA" id="ARBA00001946"/>
    </source>
</evidence>
<dbReference type="InterPro" id="IPR001633">
    <property type="entry name" value="EAL_dom"/>
</dbReference>
<dbReference type="Proteomes" id="UP000011960">
    <property type="component" value="Unassembled WGS sequence"/>
</dbReference>
<dbReference type="FunFam" id="3.30.70.270:FF:000001">
    <property type="entry name" value="Diguanylate cyclase domain protein"/>
    <property type="match status" value="1"/>
</dbReference>
<dbReference type="PANTHER" id="PTHR44757:SF2">
    <property type="entry name" value="BIOFILM ARCHITECTURE MAINTENANCE PROTEIN MBAA"/>
    <property type="match status" value="1"/>
</dbReference>
<dbReference type="SMART" id="SM00052">
    <property type="entry name" value="EAL"/>
    <property type="match status" value="1"/>
</dbReference>
<feature type="domain" description="EAL" evidence="4">
    <location>
        <begin position="311"/>
        <end position="568"/>
    </location>
</feature>
<dbReference type="CDD" id="cd01948">
    <property type="entry name" value="EAL"/>
    <property type="match status" value="1"/>
</dbReference>
<dbReference type="InterPro" id="IPR052155">
    <property type="entry name" value="Biofilm_reg_signaling"/>
</dbReference>
<dbReference type="PROSITE" id="PS50883">
    <property type="entry name" value="EAL"/>
    <property type="match status" value="1"/>
</dbReference>
<dbReference type="PATRIC" id="fig|1288826.3.peg.3344"/>
<dbReference type="Gene3D" id="3.40.50.2300">
    <property type="match status" value="1"/>
</dbReference>
<dbReference type="RefSeq" id="WP_008940494.1">
    <property type="nucleotide sequence ID" value="NZ_APAT01000026.1"/>
</dbReference>
<dbReference type="InterPro" id="IPR000160">
    <property type="entry name" value="GGDEF_dom"/>
</dbReference>
<accession>M7CLI7</accession>
<feature type="domain" description="GGDEF" evidence="5">
    <location>
        <begin position="169"/>
        <end position="302"/>
    </location>
</feature>
<dbReference type="EMBL" id="APAT01000026">
    <property type="protein sequence ID" value="EMP54074.1"/>
    <property type="molecule type" value="Genomic_DNA"/>
</dbReference>
<dbReference type="PANTHER" id="PTHR44757">
    <property type="entry name" value="DIGUANYLATE CYCLASE DGCP"/>
    <property type="match status" value="1"/>
</dbReference>
<dbReference type="GO" id="GO:0000160">
    <property type="term" value="P:phosphorelay signal transduction system"/>
    <property type="evidence" value="ECO:0007669"/>
    <property type="project" value="InterPro"/>
</dbReference>
<dbReference type="InterPro" id="IPR043128">
    <property type="entry name" value="Rev_trsase/Diguanyl_cyclase"/>
</dbReference>
<feature type="modified residue" description="4-aspartylphosphate" evidence="2">
    <location>
        <position position="60"/>
    </location>
</feature>
<dbReference type="GO" id="GO:0003824">
    <property type="term" value="F:catalytic activity"/>
    <property type="evidence" value="ECO:0007669"/>
    <property type="project" value="UniProtKB-ARBA"/>
</dbReference>
<dbReference type="CDD" id="cd01949">
    <property type="entry name" value="GGDEF"/>
    <property type="match status" value="1"/>
</dbReference>
<dbReference type="SUPFAM" id="SSF141868">
    <property type="entry name" value="EAL domain-like"/>
    <property type="match status" value="1"/>
</dbReference>
<evidence type="ECO:0000259" key="5">
    <source>
        <dbReference type="PROSITE" id="PS50887"/>
    </source>
</evidence>
<dbReference type="STRING" id="1288826.MSNKSG1_16851"/>
<protein>
    <submittedName>
        <fullName evidence="6">Diguanylate cyclase/phosphodiesterase</fullName>
    </submittedName>
</protein>
<dbReference type="SUPFAM" id="SSF55073">
    <property type="entry name" value="Nucleotide cyclase"/>
    <property type="match status" value="1"/>
</dbReference>
<sequence>MEKREVIRVHIVDDDPADFLIIDELLQQSARFRFEISHISSWEDARQELIDPQCDLLLLDYFLGKGTARDLLIEARKIHCSVPIVVLTGVESVTLDDEVIELGASDFLPKGGINTALLERTIRHAIQHKRAELALERMAKRDPLTGLGNRLLFEEILESSLARCKRSGTRLAVLFMDLDRFKEINDSLGHPTGDLLLLLIADRLRSVIRQSDYIARIGGDEFTILIDDLHDAGDALSIARKIVQAISLPSAVGGHDLNVSASIGVALFPENGDAPIKLMQKSDIALYEAKRLGLNKVQCFTSNLQTQLEKHLHVEKGLRRALEASQFELLLQPKWSLADCKVIGFEALLRWRSENDGLISPQDFIPVAEKTGLIVPVGEWVLRQTLAYLERWNELGLCQYGIAVNVSPLQLKSGQFVDMLQHLLQEMGIAGEGLEVEITEETLLDGYEEDPRVQRDLSRIRELGVKIAIDDFGTGYSSLRYLRQFPADIVKIDKSFVSADQEDLVEPEICRAVVTMAESLGMEVIAEGIETQQQRQQLMDLGCRVGQGYLVSPPVSFDEATRLLLVPAPDKT</sequence>
<dbReference type="InterPro" id="IPR011006">
    <property type="entry name" value="CheY-like_superfamily"/>
</dbReference>
<dbReference type="NCBIfam" id="TIGR00254">
    <property type="entry name" value="GGDEF"/>
    <property type="match status" value="1"/>
</dbReference>
<gene>
    <name evidence="6" type="ORF">MSNKSG1_16851</name>
</gene>
<dbReference type="SUPFAM" id="SSF52172">
    <property type="entry name" value="CheY-like"/>
    <property type="match status" value="1"/>
</dbReference>
<proteinExistence type="predicted"/>
<dbReference type="Pfam" id="PF00990">
    <property type="entry name" value="GGDEF"/>
    <property type="match status" value="1"/>
</dbReference>
<dbReference type="PROSITE" id="PS50887">
    <property type="entry name" value="GGDEF"/>
    <property type="match status" value="1"/>
</dbReference>
<evidence type="ECO:0000259" key="4">
    <source>
        <dbReference type="PROSITE" id="PS50883"/>
    </source>
</evidence>
<dbReference type="Pfam" id="PF00563">
    <property type="entry name" value="EAL"/>
    <property type="match status" value="1"/>
</dbReference>
<name>M7CLI7_9GAMM</name>
<comment type="caution">
    <text evidence="6">The sequence shown here is derived from an EMBL/GenBank/DDBJ whole genome shotgun (WGS) entry which is preliminary data.</text>
</comment>
<reference evidence="6 7" key="1">
    <citation type="journal article" date="2013" name="Genome Announc.">
        <title>Genome Sequence of Hydrothermal Arsenic-Respiring Bacterium Marinobacter santoriniensis NKSG1T.</title>
        <authorList>
            <person name="Handley K.M."/>
            <person name="Upton M."/>
            <person name="Beatson S.A."/>
            <person name="Hery M."/>
            <person name="Lloyd J.R."/>
        </authorList>
    </citation>
    <scope>NUCLEOTIDE SEQUENCE [LARGE SCALE GENOMIC DNA]</scope>
    <source>
        <strain evidence="6 7">NKSG1</strain>
    </source>
</reference>
<dbReference type="Gene3D" id="3.30.70.270">
    <property type="match status" value="1"/>
</dbReference>
<feature type="domain" description="Response regulatory" evidence="3">
    <location>
        <begin position="8"/>
        <end position="125"/>
    </location>
</feature>